<dbReference type="Proteomes" id="UP000230066">
    <property type="component" value="Unassembled WGS sequence"/>
</dbReference>
<organism evidence="7 8">
    <name type="scientific">Fasciola hepatica</name>
    <name type="common">Liver fluke</name>
    <dbReference type="NCBI Taxonomy" id="6192"/>
    <lineage>
        <taxon>Eukaryota</taxon>
        <taxon>Metazoa</taxon>
        <taxon>Spiralia</taxon>
        <taxon>Lophotrochozoa</taxon>
        <taxon>Platyhelminthes</taxon>
        <taxon>Trematoda</taxon>
        <taxon>Digenea</taxon>
        <taxon>Plagiorchiida</taxon>
        <taxon>Echinostomata</taxon>
        <taxon>Echinostomatoidea</taxon>
        <taxon>Fasciolidae</taxon>
        <taxon>Fasciola</taxon>
    </lineage>
</organism>
<dbReference type="InterPro" id="IPR001902">
    <property type="entry name" value="SLC26A/SulP_fam"/>
</dbReference>
<evidence type="ECO:0000256" key="3">
    <source>
        <dbReference type="ARBA" id="ARBA00022989"/>
    </source>
</evidence>
<comment type="caution">
    <text evidence="7">The sequence shown here is derived from an EMBL/GenBank/DDBJ whole genome shotgun (WGS) entry which is preliminary data.</text>
</comment>
<evidence type="ECO:0000313" key="8">
    <source>
        <dbReference type="Proteomes" id="UP000230066"/>
    </source>
</evidence>
<evidence type="ECO:0000313" key="7">
    <source>
        <dbReference type="EMBL" id="THD21807.1"/>
    </source>
</evidence>
<feature type="transmembrane region" description="Helical" evidence="5">
    <location>
        <begin position="80"/>
        <end position="100"/>
    </location>
</feature>
<name>A0A4E0RLX6_FASHE</name>
<keyword evidence="7" id="KW-0675">Receptor</keyword>
<dbReference type="InterPro" id="IPR011547">
    <property type="entry name" value="SLC26A/SulP_dom"/>
</dbReference>
<feature type="transmembrane region" description="Helical" evidence="5">
    <location>
        <begin position="173"/>
        <end position="193"/>
    </location>
</feature>
<feature type="transmembrane region" description="Helical" evidence="5">
    <location>
        <begin position="337"/>
        <end position="360"/>
    </location>
</feature>
<sequence>MSVRERNSKSTGFLIERHVMDVKFFDEQCCPRLVPKEPPIRTRLTKRLLSLRFGAVISGIFPFYKILASFYTFQCFVSDMIAGLTMAIVHVPQGMAYGFLAGLKPINGLYTSFFPPLAYFFFGTSRHVSIGTFSIVAMLASEPVNRLCDQFSLSNYTWNQTVSVSDERDSYRLTIAITVTIFVGLIQLTMGIFRLGFLVVYISAPLLGGFTCASAVHVVSSQLNALFGIRLNRYTGPGRLILIVIDFFRKVQSTNLATLVVSTISITVLSVVHFILNPRLIRRFHFPLPIELIVFGAGTIASYFIELDAVYDVRIVGTIPRGLPAPKIPDFTLFPNIFVESCVVSFVAMATTVSLVKLYAFRGGYDVQYTQEMTALGLANIFGSFFQCHSASGALARTSAASTAGMKSQVASLVSCLLILLVLTLIGPLLESVPLAVLSSIIVVSLVGVLKQITDLPTLYRVSVVDMFIWLVTFLATVCLDVPYGLITGLVFSLLTVLYRTQTSFAYELAQVSGTEIYVDARYYHDAKRIPGVVILRYGGPLYYANMESFNQWIQKCTRIDPHKLVKSDKMSRASDSPSLASKCPRLSCCLRQGEHGRRSSESAHVRDEQIEIHTVVPEAEANFVPQEPIRCVILDIASWTFVDSVGAKMLCELVHSFARVHVDFLLTACQSQVRHTLSQGGLTENDLNRICFVSVHDAVLYAQKTMSEPSLKETDEDKDNHLMAL</sequence>
<dbReference type="GO" id="GO:0055085">
    <property type="term" value="P:transmembrane transport"/>
    <property type="evidence" value="ECO:0007669"/>
    <property type="project" value="InterPro"/>
</dbReference>
<dbReference type="NCBIfam" id="TIGR00815">
    <property type="entry name" value="sulP"/>
    <property type="match status" value="1"/>
</dbReference>
<evidence type="ECO:0000256" key="1">
    <source>
        <dbReference type="ARBA" id="ARBA00004141"/>
    </source>
</evidence>
<feature type="transmembrane region" description="Helical" evidence="5">
    <location>
        <begin position="288"/>
        <end position="305"/>
    </location>
</feature>
<dbReference type="EMBL" id="JXXN02003235">
    <property type="protein sequence ID" value="THD21807.1"/>
    <property type="molecule type" value="Genomic_DNA"/>
</dbReference>
<dbReference type="AlphaFoldDB" id="A0A4E0RLX6"/>
<dbReference type="Pfam" id="PF00916">
    <property type="entry name" value="Sulfate_transp"/>
    <property type="match status" value="1"/>
</dbReference>
<keyword evidence="3 5" id="KW-1133">Transmembrane helix</keyword>
<dbReference type="SUPFAM" id="SSF52091">
    <property type="entry name" value="SpoIIaa-like"/>
    <property type="match status" value="1"/>
</dbReference>
<dbReference type="PANTHER" id="PTHR11814">
    <property type="entry name" value="SULFATE TRANSPORTER"/>
    <property type="match status" value="1"/>
</dbReference>
<keyword evidence="4 5" id="KW-0472">Membrane</keyword>
<dbReference type="Gene3D" id="3.30.750.24">
    <property type="entry name" value="STAS domain"/>
    <property type="match status" value="1"/>
</dbReference>
<evidence type="ECO:0000256" key="5">
    <source>
        <dbReference type="SAM" id="Phobius"/>
    </source>
</evidence>
<feature type="transmembrane region" description="Helical" evidence="5">
    <location>
        <begin position="410"/>
        <end position="427"/>
    </location>
</feature>
<evidence type="ECO:0000256" key="2">
    <source>
        <dbReference type="ARBA" id="ARBA00022692"/>
    </source>
</evidence>
<keyword evidence="8" id="KW-1185">Reference proteome</keyword>
<feature type="transmembrane region" description="Helical" evidence="5">
    <location>
        <begin position="199"/>
        <end position="219"/>
    </location>
</feature>
<evidence type="ECO:0000259" key="6">
    <source>
        <dbReference type="PROSITE" id="PS50801"/>
    </source>
</evidence>
<keyword evidence="2 5" id="KW-0812">Transmembrane</keyword>
<comment type="subcellular location">
    <subcellularLocation>
        <location evidence="1">Membrane</location>
        <topology evidence="1">Multi-pass membrane protein</topology>
    </subcellularLocation>
</comment>
<dbReference type="InterPro" id="IPR036513">
    <property type="entry name" value="STAS_dom_sf"/>
</dbReference>
<proteinExistence type="predicted"/>
<feature type="domain" description="STAS" evidence="6">
    <location>
        <begin position="523"/>
        <end position="703"/>
    </location>
</feature>
<evidence type="ECO:0000256" key="4">
    <source>
        <dbReference type="ARBA" id="ARBA00023136"/>
    </source>
</evidence>
<dbReference type="GO" id="GO:0016020">
    <property type="term" value="C:membrane"/>
    <property type="evidence" value="ECO:0007669"/>
    <property type="project" value="UniProtKB-SubCell"/>
</dbReference>
<feature type="transmembrane region" description="Helical" evidence="5">
    <location>
        <begin position="49"/>
        <end position="68"/>
    </location>
</feature>
<dbReference type="PROSITE" id="PS50801">
    <property type="entry name" value="STAS"/>
    <property type="match status" value="1"/>
</dbReference>
<dbReference type="CDD" id="cd07042">
    <property type="entry name" value="STAS_SulP_like_sulfate_transporter"/>
    <property type="match status" value="1"/>
</dbReference>
<gene>
    <name evidence="7" type="ORF">D915_007394</name>
</gene>
<feature type="transmembrane region" description="Helical" evidence="5">
    <location>
        <begin position="433"/>
        <end position="451"/>
    </location>
</feature>
<dbReference type="Pfam" id="PF01740">
    <property type="entry name" value="STAS"/>
    <property type="match status" value="1"/>
</dbReference>
<accession>A0A4E0RLX6</accession>
<dbReference type="InterPro" id="IPR002645">
    <property type="entry name" value="STAS_dom"/>
</dbReference>
<reference evidence="7" key="1">
    <citation type="submission" date="2019-03" db="EMBL/GenBank/DDBJ databases">
        <title>Improved annotation for the trematode Fasciola hepatica.</title>
        <authorList>
            <person name="Choi Y.-J."/>
            <person name="Martin J."/>
            <person name="Mitreva M."/>
        </authorList>
    </citation>
    <scope>NUCLEOTIDE SEQUENCE [LARGE SCALE GENOMIC DNA]</scope>
</reference>
<protein>
    <submittedName>
        <fullName evidence="7">Cadherin EGF LAG seven-pass G-type receptor 3</fullName>
    </submittedName>
</protein>
<feature type="transmembrane region" description="Helical" evidence="5">
    <location>
        <begin position="254"/>
        <end position="276"/>
    </location>
</feature>